<protein>
    <recommendedName>
        <fullName evidence="2">Glycosyltransferase subfamily 4-like N-terminal domain-containing protein</fullName>
    </recommendedName>
</protein>
<proteinExistence type="predicted"/>
<evidence type="ECO:0008006" key="2">
    <source>
        <dbReference type="Google" id="ProtNLM"/>
    </source>
</evidence>
<dbReference type="EMBL" id="UINC01222515">
    <property type="protein sequence ID" value="SVE51331.1"/>
    <property type="molecule type" value="Genomic_DNA"/>
</dbReference>
<dbReference type="AlphaFoldDB" id="A0A383E3P0"/>
<organism evidence="1">
    <name type="scientific">marine metagenome</name>
    <dbReference type="NCBI Taxonomy" id="408172"/>
    <lineage>
        <taxon>unclassified sequences</taxon>
        <taxon>metagenomes</taxon>
        <taxon>ecological metagenomes</taxon>
    </lineage>
</organism>
<dbReference type="Gene3D" id="3.40.50.11090">
    <property type="match status" value="1"/>
</dbReference>
<evidence type="ECO:0000313" key="1">
    <source>
        <dbReference type="EMBL" id="SVE51331.1"/>
    </source>
</evidence>
<feature type="non-terminal residue" evidence="1">
    <location>
        <position position="210"/>
    </location>
</feature>
<sequence>MKINFLLPHIRLSGGVKALLEYANRLNKMHHEVRVFVPHKGSKWYQLFDKWKTRNQGIRRLHPEVIEWMDNSLDIEILQKPGKQYFPDSDIIVASAWQNAEFAATLPIEKGVLFYFVLHYESLWTRYKNRAKKTYDLPCKLLTCSTWLKNTLVEKHKKNANVLVIPVDREVFFCDSKKWNTIPRLAMLHHDYNWKGYAEGIEVIKIVMQQ</sequence>
<gene>
    <name evidence="1" type="ORF">METZ01_LOCUS504185</name>
</gene>
<reference evidence="1" key="1">
    <citation type="submission" date="2018-05" db="EMBL/GenBank/DDBJ databases">
        <authorList>
            <person name="Lanie J.A."/>
            <person name="Ng W.-L."/>
            <person name="Kazmierczak K.M."/>
            <person name="Andrzejewski T.M."/>
            <person name="Davidsen T.M."/>
            <person name="Wayne K.J."/>
            <person name="Tettelin H."/>
            <person name="Glass J.I."/>
            <person name="Rusch D."/>
            <person name="Podicherti R."/>
            <person name="Tsui H.-C.T."/>
            <person name="Winkler M.E."/>
        </authorList>
    </citation>
    <scope>NUCLEOTIDE SEQUENCE</scope>
</reference>
<accession>A0A383E3P0</accession>
<name>A0A383E3P0_9ZZZZ</name>
<dbReference type="SUPFAM" id="SSF53756">
    <property type="entry name" value="UDP-Glycosyltransferase/glycogen phosphorylase"/>
    <property type="match status" value="1"/>
</dbReference>